<gene>
    <name evidence="6" type="primary">rbsD</name>
    <name evidence="6" type="ORF">SAMEA4475696_00793</name>
</gene>
<proteinExistence type="predicted"/>
<dbReference type="EMBL" id="LT906453">
    <property type="protein sequence ID" value="SNV19725.1"/>
    <property type="molecule type" value="Genomic_DNA"/>
</dbReference>
<evidence type="ECO:0000256" key="4">
    <source>
        <dbReference type="ARBA" id="ARBA00023235"/>
    </source>
</evidence>
<dbReference type="GO" id="GO:0005829">
    <property type="term" value="C:cytosol"/>
    <property type="evidence" value="ECO:0007669"/>
    <property type="project" value="TreeGrafter"/>
</dbReference>
<dbReference type="KEGG" id="dco:SAMEA4475696_0793"/>
<evidence type="ECO:0000313" key="7">
    <source>
        <dbReference type="Proteomes" id="UP000242637"/>
    </source>
</evidence>
<dbReference type="Proteomes" id="UP000242637">
    <property type="component" value="Chromosome 1"/>
</dbReference>
<dbReference type="Gene3D" id="3.40.1650.10">
    <property type="entry name" value="RbsD-like domain"/>
    <property type="match status" value="1"/>
</dbReference>
<dbReference type="InterPro" id="IPR007721">
    <property type="entry name" value="RbsD_FucU"/>
</dbReference>
<sequence>MKKSGILHAELSRQIALLGHTDLIAVADSGLPLPRSIPVIDLAMAPGMVPFTAALDALLSELVVQRHTVAHEAFDEVAGQWISQRAGQLGEQVTVLHEELKAMLPRVAFAVRTGEQSPYANVILECGVPF</sequence>
<dbReference type="GO" id="GO:0048029">
    <property type="term" value="F:monosaccharide binding"/>
    <property type="evidence" value="ECO:0007669"/>
    <property type="project" value="InterPro"/>
</dbReference>
<protein>
    <recommendedName>
        <fullName evidence="2">D-ribose pyranase</fullName>
        <ecNumber evidence="2">5.4.99.62</ecNumber>
    </recommendedName>
</protein>
<dbReference type="PANTHER" id="PTHR37831:SF1">
    <property type="entry name" value="D-RIBOSE PYRANASE"/>
    <property type="match status" value="1"/>
</dbReference>
<dbReference type="GO" id="GO:0062193">
    <property type="term" value="F:D-ribose pyranase activity"/>
    <property type="evidence" value="ECO:0007669"/>
    <property type="project" value="UniProtKB-EC"/>
</dbReference>
<keyword evidence="7" id="KW-1185">Reference proteome</keyword>
<dbReference type="EC" id="5.4.99.62" evidence="2"/>
<reference evidence="6 7" key="1">
    <citation type="submission" date="2017-06" db="EMBL/GenBank/DDBJ databases">
        <authorList>
            <consortium name="Pathogen Informatics"/>
        </authorList>
    </citation>
    <scope>NUCLEOTIDE SEQUENCE [LARGE SCALE GENOMIC DNA]</scope>
    <source>
        <strain evidence="6 7">NCTC13039</strain>
    </source>
</reference>
<dbReference type="InterPro" id="IPR023064">
    <property type="entry name" value="D-ribose_pyranase"/>
</dbReference>
<dbReference type="SUPFAM" id="SSF102546">
    <property type="entry name" value="RbsD-like"/>
    <property type="match status" value="1"/>
</dbReference>
<dbReference type="STRING" id="1121387.GCA_000429885_02314"/>
<dbReference type="OrthoDB" id="9805009at2"/>
<dbReference type="InterPro" id="IPR023750">
    <property type="entry name" value="RbsD-like_sf"/>
</dbReference>
<keyword evidence="5" id="KW-0119">Carbohydrate metabolism</keyword>
<evidence type="ECO:0000256" key="5">
    <source>
        <dbReference type="ARBA" id="ARBA00023277"/>
    </source>
</evidence>
<dbReference type="Pfam" id="PF05025">
    <property type="entry name" value="RbsD_FucU"/>
    <property type="match status" value="1"/>
</dbReference>
<dbReference type="GO" id="GO:0016872">
    <property type="term" value="F:intramolecular lyase activity"/>
    <property type="evidence" value="ECO:0007669"/>
    <property type="project" value="InterPro"/>
</dbReference>
<dbReference type="AlphaFoldDB" id="A0A239VC25"/>
<dbReference type="NCBIfam" id="NF008761">
    <property type="entry name" value="PRK11797.1"/>
    <property type="match status" value="1"/>
</dbReference>
<dbReference type="RefSeq" id="WP_028327804.1">
    <property type="nucleotide sequence ID" value="NZ_JAAFNI010000001.1"/>
</dbReference>
<dbReference type="PANTHER" id="PTHR37831">
    <property type="entry name" value="D-RIBOSE PYRANASE"/>
    <property type="match status" value="1"/>
</dbReference>
<evidence type="ECO:0000256" key="3">
    <source>
        <dbReference type="ARBA" id="ARBA00022490"/>
    </source>
</evidence>
<organism evidence="6 7">
    <name type="scientific">Dermatophilus congolensis</name>
    <dbReference type="NCBI Taxonomy" id="1863"/>
    <lineage>
        <taxon>Bacteria</taxon>
        <taxon>Bacillati</taxon>
        <taxon>Actinomycetota</taxon>
        <taxon>Actinomycetes</taxon>
        <taxon>Micrococcales</taxon>
        <taxon>Dermatophilaceae</taxon>
        <taxon>Dermatophilus</taxon>
    </lineage>
</organism>
<evidence type="ECO:0000256" key="1">
    <source>
        <dbReference type="ARBA" id="ARBA00000223"/>
    </source>
</evidence>
<evidence type="ECO:0000313" key="6">
    <source>
        <dbReference type="EMBL" id="SNV19725.1"/>
    </source>
</evidence>
<comment type="catalytic activity">
    <reaction evidence="1">
        <text>beta-D-ribopyranose = beta-D-ribofuranose</text>
        <dbReference type="Rhea" id="RHEA:25432"/>
        <dbReference type="ChEBI" id="CHEBI:27476"/>
        <dbReference type="ChEBI" id="CHEBI:47002"/>
        <dbReference type="EC" id="5.4.99.62"/>
    </reaction>
</comment>
<accession>A0A239VC25</accession>
<dbReference type="GO" id="GO:0019303">
    <property type="term" value="P:D-ribose catabolic process"/>
    <property type="evidence" value="ECO:0007669"/>
    <property type="project" value="TreeGrafter"/>
</dbReference>
<keyword evidence="3" id="KW-0963">Cytoplasm</keyword>
<name>A0A239VC25_9MICO</name>
<evidence type="ECO:0000256" key="2">
    <source>
        <dbReference type="ARBA" id="ARBA00012862"/>
    </source>
</evidence>
<dbReference type="GeneID" id="63459054"/>
<keyword evidence="4 6" id="KW-0413">Isomerase</keyword>